<name>A0AA38XBM1_9EURO</name>
<reference evidence="2" key="1">
    <citation type="submission" date="2022-10" db="EMBL/GenBank/DDBJ databases">
        <title>Culturing micro-colonial fungi from biological soil crusts in the Mojave desert and describing Neophaeococcomyces mojavensis, and introducing the new genera and species Taxawa tesnikishii.</title>
        <authorList>
            <person name="Kurbessoian T."/>
            <person name="Stajich J.E."/>
        </authorList>
    </citation>
    <scope>NUCLEOTIDE SEQUENCE</scope>
    <source>
        <strain evidence="2">TK_41</strain>
    </source>
</reference>
<feature type="region of interest" description="Disordered" evidence="1">
    <location>
        <begin position="230"/>
        <end position="249"/>
    </location>
</feature>
<comment type="caution">
    <text evidence="2">The sequence shown here is derived from an EMBL/GenBank/DDBJ whole genome shotgun (WGS) entry which is preliminary data.</text>
</comment>
<keyword evidence="3" id="KW-1185">Reference proteome</keyword>
<dbReference type="Proteomes" id="UP001172673">
    <property type="component" value="Unassembled WGS sequence"/>
</dbReference>
<evidence type="ECO:0000313" key="3">
    <source>
        <dbReference type="Proteomes" id="UP001172673"/>
    </source>
</evidence>
<feature type="region of interest" description="Disordered" evidence="1">
    <location>
        <begin position="974"/>
        <end position="994"/>
    </location>
</feature>
<proteinExistence type="predicted"/>
<evidence type="ECO:0000313" key="2">
    <source>
        <dbReference type="EMBL" id="KAJ9610419.1"/>
    </source>
</evidence>
<feature type="region of interest" description="Disordered" evidence="1">
    <location>
        <begin position="794"/>
        <end position="852"/>
    </location>
</feature>
<organism evidence="2 3">
    <name type="scientific">Cladophialophora chaetospira</name>
    <dbReference type="NCBI Taxonomy" id="386627"/>
    <lineage>
        <taxon>Eukaryota</taxon>
        <taxon>Fungi</taxon>
        <taxon>Dikarya</taxon>
        <taxon>Ascomycota</taxon>
        <taxon>Pezizomycotina</taxon>
        <taxon>Eurotiomycetes</taxon>
        <taxon>Chaetothyriomycetidae</taxon>
        <taxon>Chaetothyriales</taxon>
        <taxon>Herpotrichiellaceae</taxon>
        <taxon>Cladophialophora</taxon>
    </lineage>
</organism>
<accession>A0AA38XBM1</accession>
<sequence>MQLDNYFPRGLNQSSVLESRAIIAGEPDFADVLRILLRGRKNGGSSVLAYMALDQRRYKAVVQLAEVLLKHITLIANEPFKDELPSNIDWPDELFMKRAGAPIELERNLHVSRRPLSTSFQSFDDRSPEGKSVQAMEIIWSSLADMVIASTKRPADEAKSIMHSVHQILALAHKMGLVPANIYAHCLPQETSIVRQPPFLHLLNSKILSTLSDAVWHAYQNEMSARSKRGEKSPWNFFPEPPGSPLRSKGRDLGPEVWVEFILWCCIEGGFASTGAHIIKSLRLDVDDPWHAVPWPNPEVHPTKWDQKRDQDDHSLKTVQPSKVRLQQSSEHKIISAEVVLAVAECLITNLDSETALDESALLQVQHDLEAILSFLAPRGLPPTYLDYFTVRLLQTERPYELHQGNVLRRWALMLRGLRDMHSEGQPQHEPGLNFDYVLDRSELEAGIHHQSLQAYIENNLVKKGVDTFTDIQKMVDGNKLQAIGEFLSLSLRPQDGFFTSRLGKGQNEFLDSYGQLPTYKLASFLDLVSSAKLFGLGDWLLFSDDIDGPMLASSTWRQPSVAASLTRYATAKGDVVLLERVFSICAASNRKMTVSVLRAFVVCCISLRKWDKAGQLLQELRRADGGGYSPRIVACLAATILRLEVDPKASLQEDSDSDLTKAMLMFATVLDGSYDSSPASFRINQKKPFRQQVGYLLRLLENVADSRLAATASHFKARFPVSNEPHLSTDTFNMLFAAIVEVKGAQESRNIWLLFCKDPRNPGALMEDQLDKNVGMILDEHATVFDEDEFVGSWPVERPDGDLHTSVVSDQASSDRETQPRPASLEPCDGSTDTASAEGSEPHPAYPASVNVDSSLPFSPFGSVGSQPVQLIEVGDGTTEVPAKAPDARPDEAIVGPTHVVIPDMRTLQILVRQALSETRGSLKRERPSIDLTELLRWARSFYSALNLDPEDVETEFRISQNLPKAFRSVTKPRNRAELRNSREKSRPNVSSQFSRGAFITRPAGVRQAGELAAEIFGPYEREGGGSQSQKLAAGSESAATFKLRKIQTSVVHKSP</sequence>
<protein>
    <submittedName>
        <fullName evidence="2">Uncharacterized protein</fullName>
    </submittedName>
</protein>
<evidence type="ECO:0000256" key="1">
    <source>
        <dbReference type="SAM" id="MobiDB-lite"/>
    </source>
</evidence>
<feature type="region of interest" description="Disordered" evidence="1">
    <location>
        <begin position="1021"/>
        <end position="1040"/>
    </location>
</feature>
<feature type="compositionally biased region" description="Basic and acidic residues" evidence="1">
    <location>
        <begin position="301"/>
        <end position="316"/>
    </location>
</feature>
<feature type="region of interest" description="Disordered" evidence="1">
    <location>
        <begin position="297"/>
        <end position="317"/>
    </location>
</feature>
<dbReference type="EMBL" id="JAPDRK010000007">
    <property type="protein sequence ID" value="KAJ9610419.1"/>
    <property type="molecule type" value="Genomic_DNA"/>
</dbReference>
<gene>
    <name evidence="2" type="ORF">H2200_005196</name>
</gene>
<dbReference type="AlphaFoldDB" id="A0AA38XBM1"/>
<feature type="compositionally biased region" description="Basic and acidic residues" evidence="1">
    <location>
        <begin position="976"/>
        <end position="988"/>
    </location>
</feature>